<protein>
    <submittedName>
        <fullName evidence="1">Uncharacterized protein</fullName>
    </submittedName>
</protein>
<organism evidence="1 2">
    <name type="scientific">Pistacia integerrima</name>
    <dbReference type="NCBI Taxonomy" id="434235"/>
    <lineage>
        <taxon>Eukaryota</taxon>
        <taxon>Viridiplantae</taxon>
        <taxon>Streptophyta</taxon>
        <taxon>Embryophyta</taxon>
        <taxon>Tracheophyta</taxon>
        <taxon>Spermatophyta</taxon>
        <taxon>Magnoliopsida</taxon>
        <taxon>eudicotyledons</taxon>
        <taxon>Gunneridae</taxon>
        <taxon>Pentapetalae</taxon>
        <taxon>rosids</taxon>
        <taxon>malvids</taxon>
        <taxon>Sapindales</taxon>
        <taxon>Anacardiaceae</taxon>
        <taxon>Pistacia</taxon>
    </lineage>
</organism>
<sequence>MGCVCSCFHVPDPEENLNTSSSGSFCCLCGFFHTVINKYKSLYSNNQIRNLPLRDERPVSLTSIVPSDIPQSQTTTSVPRTLSFNVNSSHSNLQQDSLVTINERGAAPLHLNRHSHSQQLRSSDHTTQKLVNSSLKLSFNKTKPGYVHESFEDEDACPTCLEGKTS</sequence>
<evidence type="ECO:0000313" key="2">
    <source>
        <dbReference type="Proteomes" id="UP001163603"/>
    </source>
</evidence>
<dbReference type="Proteomes" id="UP001163603">
    <property type="component" value="Chromosome 6"/>
</dbReference>
<keyword evidence="2" id="KW-1185">Reference proteome</keyword>
<accession>A0ACC0YGW4</accession>
<gene>
    <name evidence="1" type="ORF">Pint_23463</name>
</gene>
<proteinExistence type="predicted"/>
<dbReference type="EMBL" id="CM047741">
    <property type="protein sequence ID" value="KAJ0037513.1"/>
    <property type="molecule type" value="Genomic_DNA"/>
</dbReference>
<comment type="caution">
    <text evidence="1">The sequence shown here is derived from an EMBL/GenBank/DDBJ whole genome shotgun (WGS) entry which is preliminary data.</text>
</comment>
<name>A0ACC0YGW4_9ROSI</name>
<evidence type="ECO:0000313" key="1">
    <source>
        <dbReference type="EMBL" id="KAJ0037513.1"/>
    </source>
</evidence>
<reference evidence="2" key="1">
    <citation type="journal article" date="2023" name="G3 (Bethesda)">
        <title>Genome assembly and association tests identify interacting loci associated with vigor, precocity, and sex in interspecific pistachio rootstocks.</title>
        <authorList>
            <person name="Palmer W."/>
            <person name="Jacygrad E."/>
            <person name="Sagayaradj S."/>
            <person name="Cavanaugh K."/>
            <person name="Han R."/>
            <person name="Bertier L."/>
            <person name="Beede B."/>
            <person name="Kafkas S."/>
            <person name="Golino D."/>
            <person name="Preece J."/>
            <person name="Michelmore R."/>
        </authorList>
    </citation>
    <scope>NUCLEOTIDE SEQUENCE [LARGE SCALE GENOMIC DNA]</scope>
</reference>